<dbReference type="RefSeq" id="WP_021250591.1">
    <property type="nucleotide sequence ID" value="NZ_ATJV01000087.1"/>
</dbReference>
<proteinExistence type="predicted"/>
<protein>
    <submittedName>
        <fullName evidence="1">Uncharacterized protein</fullName>
    </submittedName>
</protein>
<accession>T0AUM1</accession>
<reference evidence="1 2" key="1">
    <citation type="submission" date="2013-06" db="EMBL/GenBank/DDBJ databases">
        <title>Draft genome sequence of Thauera terpenica.</title>
        <authorList>
            <person name="Liu B."/>
            <person name="Frostegard A.H."/>
            <person name="Shapleigh J.P."/>
        </authorList>
    </citation>
    <scope>NUCLEOTIDE SEQUENCE [LARGE SCALE GENOMIC DNA]</scope>
    <source>
        <strain evidence="1 2">58Eu</strain>
    </source>
</reference>
<dbReference type="STRING" id="1348657.M622_18880"/>
<dbReference type="EMBL" id="ATJV01000087">
    <property type="protein sequence ID" value="EPZ14338.1"/>
    <property type="molecule type" value="Genomic_DNA"/>
</dbReference>
<organism evidence="1 2">
    <name type="scientific">Thauera terpenica 58Eu</name>
    <dbReference type="NCBI Taxonomy" id="1348657"/>
    <lineage>
        <taxon>Bacteria</taxon>
        <taxon>Pseudomonadati</taxon>
        <taxon>Pseudomonadota</taxon>
        <taxon>Betaproteobacteria</taxon>
        <taxon>Rhodocyclales</taxon>
        <taxon>Zoogloeaceae</taxon>
        <taxon>Thauera</taxon>
    </lineage>
</organism>
<dbReference type="AlphaFoldDB" id="T0AUM1"/>
<name>T0AUM1_9RHOO</name>
<dbReference type="Proteomes" id="UP000015455">
    <property type="component" value="Unassembled WGS sequence"/>
</dbReference>
<comment type="caution">
    <text evidence="1">The sequence shown here is derived from an EMBL/GenBank/DDBJ whole genome shotgun (WGS) entry which is preliminary data.</text>
</comment>
<sequence length="68" mass="7407">MIKAFILFLVFESTASTVGVHHIEFASRQSCEAAKTALQAKAKQQTRPGEDGKKAETLKLIDAACLEK</sequence>
<gene>
    <name evidence="1" type="ORF">M622_18880</name>
</gene>
<evidence type="ECO:0000313" key="1">
    <source>
        <dbReference type="EMBL" id="EPZ14338.1"/>
    </source>
</evidence>
<dbReference type="PATRIC" id="fig|1348657.5.peg.3189"/>
<evidence type="ECO:0000313" key="2">
    <source>
        <dbReference type="Proteomes" id="UP000015455"/>
    </source>
</evidence>
<keyword evidence="2" id="KW-1185">Reference proteome</keyword>